<proteinExistence type="inferred from homology"/>
<dbReference type="InterPro" id="IPR055206">
    <property type="entry name" value="DEXQc_SUV3"/>
</dbReference>
<dbReference type="Proteomes" id="UP000092321">
    <property type="component" value="Unassembled WGS sequence"/>
</dbReference>
<dbReference type="GO" id="GO:0005524">
    <property type="term" value="F:ATP binding"/>
    <property type="evidence" value="ECO:0007669"/>
    <property type="project" value="UniProtKB-KW"/>
</dbReference>
<dbReference type="InterPro" id="IPR004147">
    <property type="entry name" value="ABC1_dom"/>
</dbReference>
<dbReference type="Pfam" id="PF03109">
    <property type="entry name" value="ABC1"/>
    <property type="match status" value="1"/>
</dbReference>
<evidence type="ECO:0000313" key="7">
    <source>
        <dbReference type="EMBL" id="OBA27743.1"/>
    </source>
</evidence>
<dbReference type="GO" id="GO:0016740">
    <property type="term" value="F:transferase activity"/>
    <property type="evidence" value="ECO:0007669"/>
    <property type="project" value="UniProtKB-KW"/>
</dbReference>
<accession>A0A1B7TG77</accession>
<dbReference type="InterPro" id="IPR034646">
    <property type="entry name" value="ADCK3_dom"/>
</dbReference>
<feature type="domain" description="Helicase C-terminal" evidence="6">
    <location>
        <begin position="383"/>
        <end position="543"/>
    </location>
</feature>
<keyword evidence="4" id="KW-0067">ATP-binding</keyword>
<dbReference type="PROSITE" id="PS51192">
    <property type="entry name" value="HELICASE_ATP_BIND_1"/>
    <property type="match status" value="1"/>
</dbReference>
<dbReference type="Gene3D" id="1.20.58.1080">
    <property type="match status" value="1"/>
</dbReference>
<dbReference type="AlphaFoldDB" id="A0A1B7TG77"/>
<evidence type="ECO:0000259" key="5">
    <source>
        <dbReference type="PROSITE" id="PS51192"/>
    </source>
</evidence>
<evidence type="ECO:0000256" key="4">
    <source>
        <dbReference type="ARBA" id="ARBA00022840"/>
    </source>
</evidence>
<dbReference type="CDD" id="cd13970">
    <property type="entry name" value="ABC1_ADCK3"/>
    <property type="match status" value="1"/>
</dbReference>
<evidence type="ECO:0000313" key="8">
    <source>
        <dbReference type="Proteomes" id="UP000092321"/>
    </source>
</evidence>
<comment type="caution">
    <text evidence="7">The sequence shown here is derived from an EMBL/GenBank/DDBJ whole genome shotgun (WGS) entry which is preliminary data.</text>
</comment>
<gene>
    <name evidence="7" type="ORF">HANVADRAFT_48079</name>
</gene>
<dbReference type="SMART" id="SM00490">
    <property type="entry name" value="HELICc"/>
    <property type="match status" value="1"/>
</dbReference>
<evidence type="ECO:0000256" key="3">
    <source>
        <dbReference type="ARBA" id="ARBA00022741"/>
    </source>
</evidence>
<dbReference type="Gene3D" id="3.40.50.300">
    <property type="entry name" value="P-loop containing nucleotide triphosphate hydrolases"/>
    <property type="match status" value="2"/>
</dbReference>
<keyword evidence="3" id="KW-0547">Nucleotide-binding</keyword>
<keyword evidence="7" id="KW-0378">Hydrolase</keyword>
<reference evidence="8" key="1">
    <citation type="journal article" date="2016" name="Proc. Natl. Acad. Sci. U.S.A.">
        <title>Comparative genomics of biotechnologically important yeasts.</title>
        <authorList>
            <person name="Riley R."/>
            <person name="Haridas S."/>
            <person name="Wolfe K.H."/>
            <person name="Lopes M.R."/>
            <person name="Hittinger C.T."/>
            <person name="Goeker M."/>
            <person name="Salamov A.A."/>
            <person name="Wisecaver J.H."/>
            <person name="Long T.M."/>
            <person name="Calvey C.H."/>
            <person name="Aerts A.L."/>
            <person name="Barry K.W."/>
            <person name="Choi C."/>
            <person name="Clum A."/>
            <person name="Coughlan A.Y."/>
            <person name="Deshpande S."/>
            <person name="Douglass A.P."/>
            <person name="Hanson S.J."/>
            <person name="Klenk H.-P."/>
            <person name="LaButti K.M."/>
            <person name="Lapidus A."/>
            <person name="Lindquist E.A."/>
            <person name="Lipzen A.M."/>
            <person name="Meier-Kolthoff J.P."/>
            <person name="Ohm R.A."/>
            <person name="Otillar R.P."/>
            <person name="Pangilinan J.L."/>
            <person name="Peng Y."/>
            <person name="Rokas A."/>
            <person name="Rosa C.A."/>
            <person name="Scheuner C."/>
            <person name="Sibirny A.A."/>
            <person name="Slot J.C."/>
            <person name="Stielow J.B."/>
            <person name="Sun H."/>
            <person name="Kurtzman C.P."/>
            <person name="Blackwell M."/>
            <person name="Grigoriev I.V."/>
            <person name="Jeffries T.W."/>
        </authorList>
    </citation>
    <scope>NUCLEOTIDE SEQUENCE [LARGE SCALE GENOMIC DNA]</scope>
    <source>
        <strain evidence="8">NRRL Y-1626</strain>
    </source>
</reference>
<protein>
    <submittedName>
        <fullName evidence="7">p-loop containing nucleoside triphosphate hydrolase protein</fullName>
    </submittedName>
</protein>
<dbReference type="GO" id="GO:0006744">
    <property type="term" value="P:ubiquinone biosynthetic process"/>
    <property type="evidence" value="ECO:0007669"/>
    <property type="project" value="TreeGrafter"/>
</dbReference>
<dbReference type="InterPro" id="IPR027417">
    <property type="entry name" value="P-loop_NTPase"/>
</dbReference>
<name>A0A1B7TG77_9ASCO</name>
<dbReference type="InterPro" id="IPR051409">
    <property type="entry name" value="Atypical_kinase_ADCK"/>
</dbReference>
<feature type="domain" description="Helicase ATP-binding" evidence="5">
    <location>
        <begin position="213"/>
        <end position="341"/>
    </location>
</feature>
<dbReference type="PANTHER" id="PTHR43851:SF3">
    <property type="entry name" value="COENZYME Q8"/>
    <property type="match status" value="1"/>
</dbReference>
<dbReference type="SUPFAM" id="SSF52540">
    <property type="entry name" value="P-loop containing nucleoside triphosphate hydrolases"/>
    <property type="match status" value="1"/>
</dbReference>
<evidence type="ECO:0000256" key="1">
    <source>
        <dbReference type="ARBA" id="ARBA00009670"/>
    </source>
</evidence>
<dbReference type="SMART" id="SM00487">
    <property type="entry name" value="DEXDc"/>
    <property type="match status" value="1"/>
</dbReference>
<dbReference type="InterPro" id="IPR011009">
    <property type="entry name" value="Kinase-like_dom_sf"/>
</dbReference>
<dbReference type="InterPro" id="IPR001650">
    <property type="entry name" value="Helicase_C-like"/>
</dbReference>
<dbReference type="GO" id="GO:0016787">
    <property type="term" value="F:hydrolase activity"/>
    <property type="evidence" value="ECO:0007669"/>
    <property type="project" value="UniProtKB-KW"/>
</dbReference>
<keyword evidence="2" id="KW-0808">Transferase</keyword>
<evidence type="ECO:0000259" key="6">
    <source>
        <dbReference type="PROSITE" id="PS51194"/>
    </source>
</evidence>
<sequence length="1006" mass="115664">MIVTTRDIFTNTNTSVKVPNEFTPKPFKYDLQLELEKKLNALVDQIFPRTKTEKDSVREGLLKLIKSQYIEQGIFSENILLNKKAKGIFAKKTKLAAKDVTNTEFAIFQDFLTTLYESNLINSHEIENPNFFIKTFLNGKDLVKDKEFFQFITRNLYQLLDKAFDIDMILFKKITKTYLNTLFEINRIKLVSENDKSRELLNILSNPVHWYSETRLYKRKIVLHIGPTNSGKTYNAIERLKSAKGRSFYAGPLRLLAKEVYDRFNHSFKIPCNLTTGESIIEKIDPATGRVSHISSGTTELLAKQIQSGMEYDVVVLDEIQNIGLKERGFAWSDILLGCKAKELHLCGEPRVVEIVKKICEITKDVLVIKNYTRLSNLTMEAQPLKNWSELRSGDCIIESSRRKIIALKLEIERETKHTVSVVYGGLPLEARLQQSFMFNSRSSTILVASNAVGVGLNLNIERIVFNNIQRTDGTGMVLFDSSEIRQIAGRAGRHNTNGFVTSVVSKNVDGDAINNFKHIGKTLKEENPPIDTVYVFPPMSIISKLYDIFEERYKYGLGAKFKDRNEKYLVFFKFLSANVLKRKQDTEPVFKYAIENAVGKNQLPKLEVLCRLNNLTFYDILMLMNAPLKFQYKIESDFFTQCTMAINDNKTVSIFSLGLPTNILKLFVTYPIDDQELYNTMINSTEGAKILGKSANLEVIEQLYRCLVLFCWLQNRYPNNFLDMETVLKLQKRYLNTMVMFLTASSLLPKGLFLDKTVENARTELAWECDYNREAGCISRFGKLLADDPVFAVPKVYKEFTTGMVLTMDRMKGVEIMKYAENASQEWKDWICTEIMRLCLQEIAQFRYMQTDPNWANFLYNKDTNKIELIDFGATREYPEEFIQDYRALLTSAALKDRKSSEEYSKKLGYLLGLESQQMVDAHVDSVMVLGEPFAQPGLFDFKNQTVTDRIRGNISVMVNERLTPPPEETYSLHRKFSGVFLLCAKLGAKVPCYDLFQEHFAIKK</sequence>
<dbReference type="InterPro" id="IPR014001">
    <property type="entry name" value="Helicase_ATP-bd"/>
</dbReference>
<comment type="similarity">
    <text evidence="1">Belongs to the protein kinase superfamily. ADCK protein kinase family.</text>
</comment>
<dbReference type="SUPFAM" id="SSF56112">
    <property type="entry name" value="Protein kinase-like (PK-like)"/>
    <property type="match status" value="1"/>
</dbReference>
<dbReference type="Pfam" id="PF00271">
    <property type="entry name" value="Helicase_C"/>
    <property type="match status" value="1"/>
</dbReference>
<keyword evidence="8" id="KW-1185">Reference proteome</keyword>
<dbReference type="Gene3D" id="1.20.272.40">
    <property type="match status" value="1"/>
</dbReference>
<dbReference type="EMBL" id="LXPE01000007">
    <property type="protein sequence ID" value="OBA27743.1"/>
    <property type="molecule type" value="Genomic_DNA"/>
</dbReference>
<dbReference type="PANTHER" id="PTHR43851">
    <property type="match status" value="1"/>
</dbReference>
<dbReference type="OrthoDB" id="201153at2759"/>
<dbReference type="PROSITE" id="PS51194">
    <property type="entry name" value="HELICASE_CTER"/>
    <property type="match status" value="1"/>
</dbReference>
<organism evidence="7 8">
    <name type="scientific">Hanseniaspora valbyensis NRRL Y-1626</name>
    <dbReference type="NCBI Taxonomy" id="766949"/>
    <lineage>
        <taxon>Eukaryota</taxon>
        <taxon>Fungi</taxon>
        <taxon>Dikarya</taxon>
        <taxon>Ascomycota</taxon>
        <taxon>Saccharomycotina</taxon>
        <taxon>Saccharomycetes</taxon>
        <taxon>Saccharomycodales</taxon>
        <taxon>Saccharomycodaceae</taxon>
        <taxon>Hanseniaspora</taxon>
    </lineage>
</organism>
<dbReference type="Pfam" id="PF22527">
    <property type="entry name" value="DEXQc_Suv3"/>
    <property type="match status" value="1"/>
</dbReference>
<evidence type="ECO:0000256" key="2">
    <source>
        <dbReference type="ARBA" id="ARBA00022679"/>
    </source>
</evidence>